<comment type="caution">
    <text evidence="2">The sequence shown here is derived from an EMBL/GenBank/DDBJ whole genome shotgun (WGS) entry which is preliminary data.</text>
</comment>
<reference evidence="2 3" key="1">
    <citation type="journal article" date="2015" name="Genome Biol. Evol.">
        <title>Comparative Genomics of a Bacterivorous Green Alga Reveals Evolutionary Causalities and Consequences of Phago-Mixotrophic Mode of Nutrition.</title>
        <authorList>
            <person name="Burns J.A."/>
            <person name="Paasch A."/>
            <person name="Narechania A."/>
            <person name="Kim E."/>
        </authorList>
    </citation>
    <scope>NUCLEOTIDE SEQUENCE [LARGE SCALE GENOMIC DNA]</scope>
    <source>
        <strain evidence="2 3">PLY_AMNH</strain>
    </source>
</reference>
<dbReference type="AlphaFoldDB" id="A0AAE0FDN2"/>
<organism evidence="2 3">
    <name type="scientific">Cymbomonas tetramitiformis</name>
    <dbReference type="NCBI Taxonomy" id="36881"/>
    <lineage>
        <taxon>Eukaryota</taxon>
        <taxon>Viridiplantae</taxon>
        <taxon>Chlorophyta</taxon>
        <taxon>Pyramimonadophyceae</taxon>
        <taxon>Pyramimonadales</taxon>
        <taxon>Pyramimonadaceae</taxon>
        <taxon>Cymbomonas</taxon>
    </lineage>
</organism>
<name>A0AAE0FDN2_9CHLO</name>
<keyword evidence="1" id="KW-0732">Signal</keyword>
<proteinExistence type="predicted"/>
<sequence>MIILLLGMVISTAVLSRGAGLEACFKSTGDCTEKNVGGDLADLGGDQHLPPGWVDVSLMAEGVVVIAQRHGPREGVGDVQRPAQVWGTFKDTA</sequence>
<evidence type="ECO:0000313" key="3">
    <source>
        <dbReference type="Proteomes" id="UP001190700"/>
    </source>
</evidence>
<feature type="non-terminal residue" evidence="2">
    <location>
        <position position="93"/>
    </location>
</feature>
<accession>A0AAE0FDN2</accession>
<evidence type="ECO:0000313" key="2">
    <source>
        <dbReference type="EMBL" id="KAK3257861.1"/>
    </source>
</evidence>
<evidence type="ECO:0000256" key="1">
    <source>
        <dbReference type="SAM" id="SignalP"/>
    </source>
</evidence>
<gene>
    <name evidence="2" type="ORF">CYMTET_33066</name>
</gene>
<keyword evidence="3" id="KW-1185">Reference proteome</keyword>
<feature type="signal peptide" evidence="1">
    <location>
        <begin position="1"/>
        <end position="18"/>
    </location>
</feature>
<dbReference type="Proteomes" id="UP001190700">
    <property type="component" value="Unassembled WGS sequence"/>
</dbReference>
<feature type="chain" id="PRO_5042020076" evidence="1">
    <location>
        <begin position="19"/>
        <end position="93"/>
    </location>
</feature>
<protein>
    <submittedName>
        <fullName evidence="2">Uncharacterized protein</fullName>
    </submittedName>
</protein>
<dbReference type="EMBL" id="LGRX02020039">
    <property type="protein sequence ID" value="KAK3257861.1"/>
    <property type="molecule type" value="Genomic_DNA"/>
</dbReference>